<name>A0AAI9ZXU9_9PEZI</name>
<dbReference type="Proteomes" id="UP001243989">
    <property type="component" value="Unassembled WGS sequence"/>
</dbReference>
<evidence type="ECO:0000313" key="2">
    <source>
        <dbReference type="EMBL" id="KAK1638849.1"/>
    </source>
</evidence>
<gene>
    <name evidence="2" type="ORF">BDP81DRAFT_315164</name>
</gene>
<feature type="region of interest" description="Disordered" evidence="1">
    <location>
        <begin position="40"/>
        <end position="73"/>
    </location>
</feature>
<proteinExistence type="predicted"/>
<sequence length="73" mass="8021">RLRDFEEDIDLELVSSDRAGSHERQDTRAQRVADAISRVDQLIPRGPGAAGEEAQPNDGQTKDLRGAGSRFSE</sequence>
<evidence type="ECO:0000256" key="1">
    <source>
        <dbReference type="SAM" id="MobiDB-lite"/>
    </source>
</evidence>
<protein>
    <submittedName>
        <fullName evidence="2">Uncharacterized protein</fullName>
    </submittedName>
</protein>
<dbReference type="AlphaFoldDB" id="A0AAI9ZXU9"/>
<organism evidence="2 3">
    <name type="scientific">Colletotrichum phormii</name>
    <dbReference type="NCBI Taxonomy" id="359342"/>
    <lineage>
        <taxon>Eukaryota</taxon>
        <taxon>Fungi</taxon>
        <taxon>Dikarya</taxon>
        <taxon>Ascomycota</taxon>
        <taxon>Pezizomycotina</taxon>
        <taxon>Sordariomycetes</taxon>
        <taxon>Hypocreomycetidae</taxon>
        <taxon>Glomerellales</taxon>
        <taxon>Glomerellaceae</taxon>
        <taxon>Colletotrichum</taxon>
        <taxon>Colletotrichum acutatum species complex</taxon>
    </lineage>
</organism>
<dbReference type="EMBL" id="JAHMHQ010000006">
    <property type="protein sequence ID" value="KAK1638849.1"/>
    <property type="molecule type" value="Genomic_DNA"/>
</dbReference>
<accession>A0AAI9ZXU9</accession>
<evidence type="ECO:0000313" key="3">
    <source>
        <dbReference type="Proteomes" id="UP001243989"/>
    </source>
</evidence>
<feature type="non-terminal residue" evidence="2">
    <location>
        <position position="1"/>
    </location>
</feature>
<comment type="caution">
    <text evidence="2">The sequence shown here is derived from an EMBL/GenBank/DDBJ whole genome shotgun (WGS) entry which is preliminary data.</text>
</comment>
<dbReference type="GeneID" id="85468929"/>
<keyword evidence="3" id="KW-1185">Reference proteome</keyword>
<dbReference type="RefSeq" id="XP_060447456.1">
    <property type="nucleotide sequence ID" value="XM_060584067.1"/>
</dbReference>
<reference evidence="2" key="1">
    <citation type="submission" date="2021-06" db="EMBL/GenBank/DDBJ databases">
        <title>Comparative genomics, transcriptomics and evolutionary studies reveal genomic signatures of adaptation to plant cell wall in hemibiotrophic fungi.</title>
        <authorList>
            <consortium name="DOE Joint Genome Institute"/>
            <person name="Baroncelli R."/>
            <person name="Diaz J.F."/>
            <person name="Benocci T."/>
            <person name="Peng M."/>
            <person name="Battaglia E."/>
            <person name="Haridas S."/>
            <person name="Andreopoulos W."/>
            <person name="Labutti K."/>
            <person name="Pangilinan J."/>
            <person name="Floch G.L."/>
            <person name="Makela M.R."/>
            <person name="Henrissat B."/>
            <person name="Grigoriev I.V."/>
            <person name="Crouch J.A."/>
            <person name="De Vries R.P."/>
            <person name="Sukno S.A."/>
            <person name="Thon M.R."/>
        </authorList>
    </citation>
    <scope>NUCLEOTIDE SEQUENCE</scope>
    <source>
        <strain evidence="2">CBS 102054</strain>
    </source>
</reference>